<protein>
    <submittedName>
        <fullName evidence="1">Uncharacterized protein</fullName>
    </submittedName>
</protein>
<sequence>MSGDREDDDGEAALDSLVVLVAESLGYSCTRLPGDVMELEGRGRLHVGLRDLRQLARLMPRDDWPAVVSDHVTTIVTAVEEPLDLGDFGLIRHLLRARMHPAEADQGVLAARPFAPGLAEVIVLDTPTTVRALTRAEVALWGVSEEELFALGRANVHADGPLQREESHPEASGPEEPVVTVLHGWTFYAATHLVWLGEYLPLDPLGALVALPSRSRLLAFPLRPGQDEETLTRAAAALKEQADRGYREGPGSLSEGLYWWRHGVLTPLEPGPDGLGPVLPEGLLPAAAGERTVRD</sequence>
<name>A0ABN3UQC6_9ACTN</name>
<reference evidence="1 2" key="1">
    <citation type="journal article" date="2019" name="Int. J. Syst. Evol. Microbiol.">
        <title>The Global Catalogue of Microorganisms (GCM) 10K type strain sequencing project: providing services to taxonomists for standard genome sequencing and annotation.</title>
        <authorList>
            <consortium name="The Broad Institute Genomics Platform"/>
            <consortium name="The Broad Institute Genome Sequencing Center for Infectious Disease"/>
            <person name="Wu L."/>
            <person name="Ma J."/>
        </authorList>
    </citation>
    <scope>NUCLEOTIDE SEQUENCE [LARGE SCALE GENOMIC DNA]</scope>
    <source>
        <strain evidence="1 2">JCM 8201</strain>
    </source>
</reference>
<dbReference type="EMBL" id="BAAATZ010000034">
    <property type="protein sequence ID" value="GAA2737176.1"/>
    <property type="molecule type" value="Genomic_DNA"/>
</dbReference>
<comment type="caution">
    <text evidence="1">The sequence shown here is derived from an EMBL/GenBank/DDBJ whole genome shotgun (WGS) entry which is preliminary data.</text>
</comment>
<proteinExistence type="predicted"/>
<evidence type="ECO:0000313" key="2">
    <source>
        <dbReference type="Proteomes" id="UP001501842"/>
    </source>
</evidence>
<keyword evidence="2" id="KW-1185">Reference proteome</keyword>
<organism evidence="1 2">
    <name type="scientific">Actinocorallia aurantiaca</name>
    <dbReference type="NCBI Taxonomy" id="46204"/>
    <lineage>
        <taxon>Bacteria</taxon>
        <taxon>Bacillati</taxon>
        <taxon>Actinomycetota</taxon>
        <taxon>Actinomycetes</taxon>
        <taxon>Streptosporangiales</taxon>
        <taxon>Thermomonosporaceae</taxon>
        <taxon>Actinocorallia</taxon>
    </lineage>
</organism>
<dbReference type="RefSeq" id="WP_344456715.1">
    <property type="nucleotide sequence ID" value="NZ_BAAATZ010000034.1"/>
</dbReference>
<evidence type="ECO:0000313" key="1">
    <source>
        <dbReference type="EMBL" id="GAA2737176.1"/>
    </source>
</evidence>
<dbReference type="Proteomes" id="UP001501842">
    <property type="component" value="Unassembled WGS sequence"/>
</dbReference>
<gene>
    <name evidence="1" type="ORF">GCM10010439_66160</name>
</gene>
<accession>A0ABN3UQC6</accession>